<keyword evidence="2" id="KW-1133">Transmembrane helix</keyword>
<keyword evidence="2" id="KW-0472">Membrane</keyword>
<feature type="region of interest" description="Disordered" evidence="1">
    <location>
        <begin position="346"/>
        <end position="540"/>
    </location>
</feature>
<sequence length="540" mass="58179">MAPMIAKRDAEPEGEEGPERRTRVDDTDPYVIFTPGSSPYLNPQQNASWTVVKDSVAFNGSAVMTNRTDARLSFNFTGDSLTLGLLYKKEGTRLKVTLENGTSFPFEVTAAEAGASARNGDKEALQKKNFRLTGLSCANHTVSLAALPASDGQGGNATQPPLYFDWFSFPSADSSTACTSGTVSAAAHAPLHDDHTMEYIGISLGATLFGFIVALLVTRYLRRREQRKPSSAADPIDRTFRPGHKQPSDESLSMPLNMPHSQPPSVKPSLEHTVFRPRGIHALAHDDSFSSTHTGACASMVDSPNAAAFPLQPVSQEEHMEMVEDAGHSIGSMLLCLEHDPLNRPREARRSGAQVPYEKARLSSSHLPASPTLVGGYELQRMPKPSAGSTRTSKAKSKSRPPRRPKTTSAVDRLRTEAQQLDIQRPLSPFDRTRPTTASGTMSAKPSDASLAAQTRFRRSSAGSGDTRWSRVSAEASSGEGVEAKVAKTDSEDAMWVKREGMRRNSVGAPKRPPRSAKRPSTSQGPAAVPSFGGQAVERG</sequence>
<keyword evidence="2" id="KW-0812">Transmembrane</keyword>
<feature type="transmembrane region" description="Helical" evidence="2">
    <location>
        <begin position="199"/>
        <end position="221"/>
    </location>
</feature>
<accession>A0A2N8UGH6</accession>
<feature type="compositionally biased region" description="Basic and acidic residues" evidence="1">
    <location>
        <begin position="1"/>
        <end position="26"/>
    </location>
</feature>
<organism evidence="3 4">
    <name type="scientific">Sporisorium reilianum f. sp. reilianum</name>
    <dbReference type="NCBI Taxonomy" id="72559"/>
    <lineage>
        <taxon>Eukaryota</taxon>
        <taxon>Fungi</taxon>
        <taxon>Dikarya</taxon>
        <taxon>Basidiomycota</taxon>
        <taxon>Ustilaginomycotina</taxon>
        <taxon>Ustilaginomycetes</taxon>
        <taxon>Ustilaginales</taxon>
        <taxon>Ustilaginaceae</taxon>
        <taxon>Sporisorium</taxon>
    </lineage>
</organism>
<name>A0A2N8UGH6_9BASI</name>
<reference evidence="3 4" key="1">
    <citation type="submission" date="2017-02" db="EMBL/GenBank/DDBJ databases">
        <authorList>
            <person name="Peterson S.W."/>
        </authorList>
    </citation>
    <scope>NUCLEOTIDE SEQUENCE [LARGE SCALE GENOMIC DNA]</scope>
    <source>
        <strain evidence="3 4">SRS1_H2-8</strain>
    </source>
</reference>
<feature type="compositionally biased region" description="Polar residues" evidence="1">
    <location>
        <begin position="435"/>
        <end position="444"/>
    </location>
</feature>
<evidence type="ECO:0000313" key="3">
    <source>
        <dbReference type="EMBL" id="SJX64074.1"/>
    </source>
</evidence>
<feature type="compositionally biased region" description="Basic residues" evidence="1">
    <location>
        <begin position="393"/>
        <end position="406"/>
    </location>
</feature>
<evidence type="ECO:0000313" key="4">
    <source>
        <dbReference type="Proteomes" id="UP000239563"/>
    </source>
</evidence>
<dbReference type="Proteomes" id="UP000239563">
    <property type="component" value="Chromosome X"/>
</dbReference>
<feature type="region of interest" description="Disordered" evidence="1">
    <location>
        <begin position="224"/>
        <end position="268"/>
    </location>
</feature>
<protein>
    <submittedName>
        <fullName evidence="3">Uncharacterized protein</fullName>
    </submittedName>
</protein>
<gene>
    <name evidence="3" type="ORF">SRS1_14729</name>
</gene>
<evidence type="ECO:0000256" key="1">
    <source>
        <dbReference type="SAM" id="MobiDB-lite"/>
    </source>
</evidence>
<dbReference type="AlphaFoldDB" id="A0A2N8UGH6"/>
<dbReference type="EMBL" id="LT795063">
    <property type="protein sequence ID" value="SJX64074.1"/>
    <property type="molecule type" value="Genomic_DNA"/>
</dbReference>
<evidence type="ECO:0000256" key="2">
    <source>
        <dbReference type="SAM" id="Phobius"/>
    </source>
</evidence>
<feature type="region of interest" description="Disordered" evidence="1">
    <location>
        <begin position="1"/>
        <end position="29"/>
    </location>
</feature>
<feature type="compositionally biased region" description="Basic and acidic residues" evidence="1">
    <location>
        <begin position="482"/>
        <end position="503"/>
    </location>
</feature>
<proteinExistence type="predicted"/>